<dbReference type="PROSITE" id="PS50956">
    <property type="entry name" value="HTH_ASNC_2"/>
    <property type="match status" value="1"/>
</dbReference>
<dbReference type="PANTHER" id="PTHR30154:SF17">
    <property type="entry name" value="DNA-BINDING TRANSCRIPTIONAL ACTIVATOR DECR"/>
    <property type="match status" value="1"/>
</dbReference>
<accession>A0ABU2ZRR3</accession>
<organism evidence="5 6">
    <name type="scientific">Glaciecola petra</name>
    <dbReference type="NCBI Taxonomy" id="3075602"/>
    <lineage>
        <taxon>Bacteria</taxon>
        <taxon>Pseudomonadati</taxon>
        <taxon>Pseudomonadota</taxon>
        <taxon>Gammaproteobacteria</taxon>
        <taxon>Alteromonadales</taxon>
        <taxon>Alteromonadaceae</taxon>
        <taxon>Glaciecola</taxon>
    </lineage>
</organism>
<sequence>MKEITIDKRDKEILHFLQQDATMSIADIANKVGLSVSPCWRRIQIMEENGTIDKKVTLLNPSHLGLYMTVFVQVKAAKHDKIWLEKFAKHTSAFSEVTEFYRMSGAYDYLLKVQVTDMASFDHFYKRFIGGIDLLDVTSSFAMENIKYSTAMPLDHL</sequence>
<dbReference type="CDD" id="cd00090">
    <property type="entry name" value="HTH_ARSR"/>
    <property type="match status" value="1"/>
</dbReference>
<reference evidence="5 6" key="1">
    <citation type="submission" date="2023-09" db="EMBL/GenBank/DDBJ databases">
        <authorList>
            <person name="Rey-Velasco X."/>
        </authorList>
    </citation>
    <scope>NUCLEOTIDE SEQUENCE [LARGE SCALE GENOMIC DNA]</scope>
    <source>
        <strain evidence="5 6">P117</strain>
    </source>
</reference>
<dbReference type="Gene3D" id="3.30.70.920">
    <property type="match status" value="1"/>
</dbReference>
<dbReference type="SUPFAM" id="SSF54909">
    <property type="entry name" value="Dimeric alpha+beta barrel"/>
    <property type="match status" value="1"/>
</dbReference>
<gene>
    <name evidence="5" type="ORF">RM552_10740</name>
</gene>
<dbReference type="InterPro" id="IPR019887">
    <property type="entry name" value="Tscrpt_reg_AsnC/Lrp_C"/>
</dbReference>
<evidence type="ECO:0000259" key="4">
    <source>
        <dbReference type="PROSITE" id="PS50956"/>
    </source>
</evidence>
<keyword evidence="6" id="KW-1185">Reference proteome</keyword>
<evidence type="ECO:0000256" key="1">
    <source>
        <dbReference type="ARBA" id="ARBA00023015"/>
    </source>
</evidence>
<dbReference type="Pfam" id="PF01037">
    <property type="entry name" value="AsnC_trans_reg"/>
    <property type="match status" value="1"/>
</dbReference>
<dbReference type="InterPro" id="IPR036390">
    <property type="entry name" value="WH_DNA-bd_sf"/>
</dbReference>
<dbReference type="EMBL" id="JAVRHX010000002">
    <property type="protein sequence ID" value="MDT0595323.1"/>
    <property type="molecule type" value="Genomic_DNA"/>
</dbReference>
<keyword evidence="1" id="KW-0805">Transcription regulation</keyword>
<comment type="caution">
    <text evidence="5">The sequence shown here is derived from an EMBL/GenBank/DDBJ whole genome shotgun (WGS) entry which is preliminary data.</text>
</comment>
<proteinExistence type="predicted"/>
<evidence type="ECO:0000313" key="6">
    <source>
        <dbReference type="Proteomes" id="UP001253545"/>
    </source>
</evidence>
<protein>
    <submittedName>
        <fullName evidence="5">Lrp/AsnC family transcriptional regulator</fullName>
    </submittedName>
</protein>
<dbReference type="InterPro" id="IPR019885">
    <property type="entry name" value="Tscrpt_reg_HTH_AsnC-type_CS"/>
</dbReference>
<dbReference type="PROSITE" id="PS00519">
    <property type="entry name" value="HTH_ASNC_1"/>
    <property type="match status" value="1"/>
</dbReference>
<dbReference type="RefSeq" id="WP_311368832.1">
    <property type="nucleotide sequence ID" value="NZ_JAVRHX010000002.1"/>
</dbReference>
<dbReference type="PANTHER" id="PTHR30154">
    <property type="entry name" value="LEUCINE-RESPONSIVE REGULATORY PROTEIN"/>
    <property type="match status" value="1"/>
</dbReference>
<keyword evidence="3" id="KW-0804">Transcription</keyword>
<keyword evidence="2" id="KW-0238">DNA-binding</keyword>
<feature type="domain" description="HTH asnC-type" evidence="4">
    <location>
        <begin position="6"/>
        <end position="67"/>
    </location>
</feature>
<dbReference type="SUPFAM" id="SSF46785">
    <property type="entry name" value="Winged helix' DNA-binding domain"/>
    <property type="match status" value="1"/>
</dbReference>
<dbReference type="Pfam" id="PF13412">
    <property type="entry name" value="HTH_24"/>
    <property type="match status" value="1"/>
</dbReference>
<dbReference type="Proteomes" id="UP001253545">
    <property type="component" value="Unassembled WGS sequence"/>
</dbReference>
<dbReference type="InterPro" id="IPR019888">
    <property type="entry name" value="Tscrpt_reg_AsnC-like"/>
</dbReference>
<dbReference type="SMART" id="SM00344">
    <property type="entry name" value="HTH_ASNC"/>
    <property type="match status" value="1"/>
</dbReference>
<dbReference type="InterPro" id="IPR036388">
    <property type="entry name" value="WH-like_DNA-bd_sf"/>
</dbReference>
<evidence type="ECO:0000256" key="2">
    <source>
        <dbReference type="ARBA" id="ARBA00023125"/>
    </source>
</evidence>
<dbReference type="PRINTS" id="PR00033">
    <property type="entry name" value="HTHASNC"/>
</dbReference>
<dbReference type="InterPro" id="IPR000485">
    <property type="entry name" value="AsnC-type_HTH_dom"/>
</dbReference>
<evidence type="ECO:0000256" key="3">
    <source>
        <dbReference type="ARBA" id="ARBA00023163"/>
    </source>
</evidence>
<dbReference type="InterPro" id="IPR011991">
    <property type="entry name" value="ArsR-like_HTH"/>
</dbReference>
<dbReference type="InterPro" id="IPR011008">
    <property type="entry name" value="Dimeric_a/b-barrel"/>
</dbReference>
<evidence type="ECO:0000313" key="5">
    <source>
        <dbReference type="EMBL" id="MDT0595323.1"/>
    </source>
</evidence>
<dbReference type="Gene3D" id="1.10.10.10">
    <property type="entry name" value="Winged helix-like DNA-binding domain superfamily/Winged helix DNA-binding domain"/>
    <property type="match status" value="1"/>
</dbReference>
<name>A0ABU2ZRR3_9ALTE</name>